<feature type="compositionally biased region" description="Low complexity" evidence="1">
    <location>
        <begin position="68"/>
        <end position="84"/>
    </location>
</feature>
<evidence type="ECO:0000313" key="3">
    <source>
        <dbReference type="EMBL" id="PJA32879.1"/>
    </source>
</evidence>
<gene>
    <name evidence="3" type="ORF">CO185_01375</name>
</gene>
<dbReference type="InterPro" id="IPR043993">
    <property type="entry name" value="T4SS_pilin"/>
</dbReference>
<proteinExistence type="predicted"/>
<organism evidence="3 4">
    <name type="scientific">Candidatus Zambryskibacteria bacterium CG_4_9_14_3_um_filter_42_15</name>
    <dbReference type="NCBI Taxonomy" id="1975112"/>
    <lineage>
        <taxon>Bacteria</taxon>
        <taxon>Candidatus Zambryskiibacteriota</taxon>
    </lineage>
</organism>
<evidence type="ECO:0000313" key="4">
    <source>
        <dbReference type="Proteomes" id="UP000230758"/>
    </source>
</evidence>
<feature type="transmembrane region" description="Helical" evidence="2">
    <location>
        <begin position="142"/>
        <end position="161"/>
    </location>
</feature>
<feature type="transmembrane region" description="Helical" evidence="2">
    <location>
        <begin position="107"/>
        <end position="130"/>
    </location>
</feature>
<keyword evidence="2" id="KW-0812">Transmembrane</keyword>
<sequence>MKKHLTRISTLFFTFVLVFIVGGFLFPQTTRAVECTTPGFPAGCTQPNIILPPTDLGGTNTADHGSKNTTDPGSTNTTNGNGSITLNNPFNGSDSLFELLKSIMNNIVLPIGGVLAVLAFIYSGFLYVTAQGDESQLKTAHRALLYTSIGTAVLLGSWVLANVICQTIGLLGGPACAT</sequence>
<dbReference type="Proteomes" id="UP000230758">
    <property type="component" value="Unassembled WGS sequence"/>
</dbReference>
<keyword evidence="2" id="KW-1133">Transmembrane helix</keyword>
<evidence type="ECO:0000256" key="2">
    <source>
        <dbReference type="SAM" id="Phobius"/>
    </source>
</evidence>
<reference evidence="4" key="1">
    <citation type="submission" date="2017-09" db="EMBL/GenBank/DDBJ databases">
        <title>Depth-based differentiation of microbial function through sediment-hosted aquifers and enrichment of novel symbionts in the deep terrestrial subsurface.</title>
        <authorList>
            <person name="Probst A.J."/>
            <person name="Ladd B."/>
            <person name="Jarett J.K."/>
            <person name="Geller-Mcgrath D.E."/>
            <person name="Sieber C.M.K."/>
            <person name="Emerson J.B."/>
            <person name="Anantharaman K."/>
            <person name="Thomas B.C."/>
            <person name="Malmstrom R."/>
            <person name="Stieglmeier M."/>
            <person name="Klingl A."/>
            <person name="Woyke T."/>
            <person name="Ryan C.M."/>
            <person name="Banfield J.F."/>
        </authorList>
    </citation>
    <scope>NUCLEOTIDE SEQUENCE [LARGE SCALE GENOMIC DNA]</scope>
</reference>
<accession>A0A2M7WS98</accession>
<comment type="caution">
    <text evidence="3">The sequence shown here is derived from an EMBL/GenBank/DDBJ whole genome shotgun (WGS) entry which is preliminary data.</text>
</comment>
<evidence type="ECO:0000256" key="1">
    <source>
        <dbReference type="SAM" id="MobiDB-lite"/>
    </source>
</evidence>
<dbReference type="AlphaFoldDB" id="A0A2M7WS98"/>
<feature type="region of interest" description="Disordered" evidence="1">
    <location>
        <begin position="55"/>
        <end position="84"/>
    </location>
</feature>
<dbReference type="Pfam" id="PF18895">
    <property type="entry name" value="T4SS_pilin"/>
    <property type="match status" value="1"/>
</dbReference>
<protein>
    <submittedName>
        <fullName evidence="3">Uncharacterized protein</fullName>
    </submittedName>
</protein>
<dbReference type="EMBL" id="PFXF01000018">
    <property type="protein sequence ID" value="PJA32879.1"/>
    <property type="molecule type" value="Genomic_DNA"/>
</dbReference>
<keyword evidence="2" id="KW-0472">Membrane</keyword>
<name>A0A2M7WS98_9BACT</name>